<evidence type="ECO:0000256" key="1">
    <source>
        <dbReference type="ARBA" id="ARBA00023157"/>
    </source>
</evidence>
<dbReference type="InterPro" id="IPR018378">
    <property type="entry name" value="C-type_lectin_CS"/>
</dbReference>
<dbReference type="InterPro" id="IPR016186">
    <property type="entry name" value="C-type_lectin-like/link_sf"/>
</dbReference>
<keyword evidence="4" id="KW-1185">Reference proteome</keyword>
<dbReference type="SUPFAM" id="SSF56436">
    <property type="entry name" value="C-type lectin-like"/>
    <property type="match status" value="1"/>
</dbReference>
<dbReference type="PROSITE" id="PS00615">
    <property type="entry name" value="C_TYPE_LECTIN_1"/>
    <property type="match status" value="1"/>
</dbReference>
<organism evidence="3 4">
    <name type="scientific">Sinanodonta woodiana</name>
    <name type="common">Chinese pond mussel</name>
    <name type="synonym">Anodonta woodiana</name>
    <dbReference type="NCBI Taxonomy" id="1069815"/>
    <lineage>
        <taxon>Eukaryota</taxon>
        <taxon>Metazoa</taxon>
        <taxon>Spiralia</taxon>
        <taxon>Lophotrochozoa</taxon>
        <taxon>Mollusca</taxon>
        <taxon>Bivalvia</taxon>
        <taxon>Autobranchia</taxon>
        <taxon>Heteroconchia</taxon>
        <taxon>Palaeoheterodonta</taxon>
        <taxon>Unionida</taxon>
        <taxon>Unionoidea</taxon>
        <taxon>Unionidae</taxon>
        <taxon>Unioninae</taxon>
        <taxon>Sinanodonta</taxon>
    </lineage>
</organism>
<dbReference type="PANTHER" id="PTHR22801">
    <property type="entry name" value="LITHOSTATHINE"/>
    <property type="match status" value="1"/>
</dbReference>
<feature type="domain" description="C-type lectin" evidence="2">
    <location>
        <begin position="10"/>
        <end position="131"/>
    </location>
</feature>
<sequence length="134" mass="15136">MRYRLSSTKCGRFCYLIENRNCLKYEDARAACAVDGGDLLNVDTCYHDFFVALATRSQGGCDPDFWIGARRMQLGADFITVTGDIISTQSVLWASGKPNNDNDKNCVELERNKKYRLGNENCDHANGYICQIFI</sequence>
<dbReference type="Gene3D" id="3.10.100.10">
    <property type="entry name" value="Mannose-Binding Protein A, subunit A"/>
    <property type="match status" value="1"/>
</dbReference>
<evidence type="ECO:0000313" key="4">
    <source>
        <dbReference type="Proteomes" id="UP001634394"/>
    </source>
</evidence>
<keyword evidence="1" id="KW-1015">Disulfide bond</keyword>
<proteinExistence type="predicted"/>
<dbReference type="CDD" id="cd00037">
    <property type="entry name" value="CLECT"/>
    <property type="match status" value="1"/>
</dbReference>
<dbReference type="EMBL" id="JBJQND010000007">
    <property type="protein sequence ID" value="KAL3871365.1"/>
    <property type="molecule type" value="Genomic_DNA"/>
</dbReference>
<accession>A0ABD3WCV8</accession>
<dbReference type="InterPro" id="IPR016187">
    <property type="entry name" value="CTDL_fold"/>
</dbReference>
<dbReference type="InterPro" id="IPR050801">
    <property type="entry name" value="Ca-Dep_Lectins_ImmuneDev"/>
</dbReference>
<protein>
    <recommendedName>
        <fullName evidence="2">C-type lectin domain-containing protein</fullName>
    </recommendedName>
</protein>
<dbReference type="AlphaFoldDB" id="A0ABD3WCV8"/>
<dbReference type="Pfam" id="PF00059">
    <property type="entry name" value="Lectin_C"/>
    <property type="match status" value="1"/>
</dbReference>
<evidence type="ECO:0000313" key="3">
    <source>
        <dbReference type="EMBL" id="KAL3871365.1"/>
    </source>
</evidence>
<dbReference type="PANTHER" id="PTHR22801:SF63">
    <property type="entry name" value="C-TYPE LECTIN DOMAIN-CONTAINING PROTEIN"/>
    <property type="match status" value="1"/>
</dbReference>
<name>A0ABD3WCV8_SINWO</name>
<dbReference type="SMART" id="SM00034">
    <property type="entry name" value="CLECT"/>
    <property type="match status" value="1"/>
</dbReference>
<comment type="caution">
    <text evidence="3">The sequence shown here is derived from an EMBL/GenBank/DDBJ whole genome shotgun (WGS) entry which is preliminary data.</text>
</comment>
<dbReference type="InterPro" id="IPR001304">
    <property type="entry name" value="C-type_lectin-like"/>
</dbReference>
<reference evidence="3 4" key="1">
    <citation type="submission" date="2024-11" db="EMBL/GenBank/DDBJ databases">
        <title>Chromosome-level genome assembly of the freshwater bivalve Anodonta woodiana.</title>
        <authorList>
            <person name="Chen X."/>
        </authorList>
    </citation>
    <scope>NUCLEOTIDE SEQUENCE [LARGE SCALE GENOMIC DNA]</scope>
    <source>
        <strain evidence="3">MN2024</strain>
        <tissue evidence="3">Gills</tissue>
    </source>
</reference>
<dbReference type="Proteomes" id="UP001634394">
    <property type="component" value="Unassembled WGS sequence"/>
</dbReference>
<gene>
    <name evidence="3" type="ORF">ACJMK2_039371</name>
</gene>
<evidence type="ECO:0000259" key="2">
    <source>
        <dbReference type="PROSITE" id="PS50041"/>
    </source>
</evidence>
<dbReference type="PROSITE" id="PS50041">
    <property type="entry name" value="C_TYPE_LECTIN_2"/>
    <property type="match status" value="1"/>
</dbReference>